<dbReference type="OrthoDB" id="9988524at2759"/>
<dbReference type="STRING" id="692275.M3AV19"/>
<dbReference type="SUPFAM" id="SSF52799">
    <property type="entry name" value="(Phosphotyrosine protein) phosphatases II"/>
    <property type="match status" value="1"/>
</dbReference>
<feature type="compositionally biased region" description="Basic residues" evidence="1">
    <location>
        <begin position="88"/>
        <end position="98"/>
    </location>
</feature>
<keyword evidence="4" id="KW-1185">Reference proteome</keyword>
<evidence type="ECO:0000259" key="2">
    <source>
        <dbReference type="PROSITE" id="PS50056"/>
    </source>
</evidence>
<reference evidence="3 4" key="1">
    <citation type="journal article" date="2012" name="PLoS Pathog.">
        <title>Diverse lifestyles and strategies of plant pathogenesis encoded in the genomes of eighteen Dothideomycetes fungi.</title>
        <authorList>
            <person name="Ohm R.A."/>
            <person name="Feau N."/>
            <person name="Henrissat B."/>
            <person name="Schoch C.L."/>
            <person name="Horwitz B.A."/>
            <person name="Barry K.W."/>
            <person name="Condon B.J."/>
            <person name="Copeland A.C."/>
            <person name="Dhillon B."/>
            <person name="Glaser F."/>
            <person name="Hesse C.N."/>
            <person name="Kosti I."/>
            <person name="LaButti K."/>
            <person name="Lindquist E.A."/>
            <person name="Lucas S."/>
            <person name="Salamov A.A."/>
            <person name="Bradshaw R.E."/>
            <person name="Ciuffetti L."/>
            <person name="Hamelin R.C."/>
            <person name="Kema G.H.J."/>
            <person name="Lawrence C."/>
            <person name="Scott J.A."/>
            <person name="Spatafora J.W."/>
            <person name="Turgeon B.G."/>
            <person name="de Wit P.J.G.M."/>
            <person name="Zhong S."/>
            <person name="Goodwin S.B."/>
            <person name="Grigoriev I.V."/>
        </authorList>
    </citation>
    <scope>NUCLEOTIDE SEQUENCE [LARGE SCALE GENOMIC DNA]</scope>
    <source>
        <strain evidence="3 4">SO2202</strain>
    </source>
</reference>
<feature type="domain" description="Tyrosine specific protein phosphatases" evidence="2">
    <location>
        <begin position="178"/>
        <end position="226"/>
    </location>
</feature>
<evidence type="ECO:0000313" key="4">
    <source>
        <dbReference type="Proteomes" id="UP000016931"/>
    </source>
</evidence>
<dbReference type="AlphaFoldDB" id="M3AV19"/>
<dbReference type="InterPro" id="IPR000387">
    <property type="entry name" value="Tyr_Pase_dom"/>
</dbReference>
<accession>M3AV19</accession>
<feature type="region of interest" description="Disordered" evidence="1">
    <location>
        <begin position="1"/>
        <end position="22"/>
    </location>
</feature>
<dbReference type="InterPro" id="IPR016130">
    <property type="entry name" value="Tyr_Pase_AS"/>
</dbReference>
<evidence type="ECO:0000313" key="3">
    <source>
        <dbReference type="EMBL" id="EMF09921.1"/>
    </source>
</evidence>
<dbReference type="RefSeq" id="XP_016758042.1">
    <property type="nucleotide sequence ID" value="XM_016909918.1"/>
</dbReference>
<dbReference type="HOGENOM" id="CLU_057546_2_0_1"/>
<dbReference type="PANTHER" id="PTHR31126">
    <property type="entry name" value="TYROSINE-PROTEIN PHOSPHATASE"/>
    <property type="match status" value="1"/>
</dbReference>
<dbReference type="Proteomes" id="UP000016931">
    <property type="component" value="Unassembled WGS sequence"/>
</dbReference>
<dbReference type="InterPro" id="IPR026893">
    <property type="entry name" value="Tyr/Ser_Pase_IphP-type"/>
</dbReference>
<dbReference type="InterPro" id="IPR029021">
    <property type="entry name" value="Prot-tyrosine_phosphatase-like"/>
</dbReference>
<gene>
    <name evidence="3" type="ORF">SEPMUDRAFT_70870</name>
</gene>
<dbReference type="Pfam" id="PF13350">
    <property type="entry name" value="Y_phosphatase3"/>
    <property type="match status" value="1"/>
</dbReference>
<dbReference type="GeneID" id="27907055"/>
<dbReference type="eggNOG" id="ENOG502S8V4">
    <property type="taxonomic scope" value="Eukaryota"/>
</dbReference>
<dbReference type="PROSITE" id="PS00383">
    <property type="entry name" value="TYR_PHOSPHATASE_1"/>
    <property type="match status" value="1"/>
</dbReference>
<dbReference type="Gene3D" id="3.90.190.10">
    <property type="entry name" value="Protein tyrosine phosphatase superfamily"/>
    <property type="match status" value="1"/>
</dbReference>
<feature type="region of interest" description="Disordered" evidence="1">
    <location>
        <begin position="66"/>
        <end position="107"/>
    </location>
</feature>
<name>M3AV19_SPHMS</name>
<proteinExistence type="predicted"/>
<protein>
    <recommendedName>
        <fullName evidence="2">Tyrosine specific protein phosphatases domain-containing protein</fullName>
    </recommendedName>
</protein>
<dbReference type="EMBL" id="KB456268">
    <property type="protein sequence ID" value="EMF09921.1"/>
    <property type="molecule type" value="Genomic_DNA"/>
</dbReference>
<dbReference type="PROSITE" id="PS50056">
    <property type="entry name" value="TYR_PHOSPHATASE_2"/>
    <property type="match status" value="1"/>
</dbReference>
<organism evidence="3 4">
    <name type="scientific">Sphaerulina musiva (strain SO2202)</name>
    <name type="common">Poplar stem canker fungus</name>
    <name type="synonym">Septoria musiva</name>
    <dbReference type="NCBI Taxonomy" id="692275"/>
    <lineage>
        <taxon>Eukaryota</taxon>
        <taxon>Fungi</taxon>
        <taxon>Dikarya</taxon>
        <taxon>Ascomycota</taxon>
        <taxon>Pezizomycotina</taxon>
        <taxon>Dothideomycetes</taxon>
        <taxon>Dothideomycetidae</taxon>
        <taxon>Mycosphaerellales</taxon>
        <taxon>Mycosphaerellaceae</taxon>
        <taxon>Sphaerulina</taxon>
    </lineage>
</organism>
<dbReference type="PANTHER" id="PTHR31126:SF10">
    <property type="entry name" value="PROTEIN PHOSPHATASE, PUTATIVE (AFU_ORTHOLOGUE AFUA_6G06650)-RELATED"/>
    <property type="match status" value="1"/>
</dbReference>
<evidence type="ECO:0000256" key="1">
    <source>
        <dbReference type="SAM" id="MobiDB-lite"/>
    </source>
</evidence>
<dbReference type="GO" id="GO:0004721">
    <property type="term" value="F:phosphoprotein phosphatase activity"/>
    <property type="evidence" value="ECO:0007669"/>
    <property type="project" value="InterPro"/>
</dbReference>
<sequence>MSPQSIAPFQKVPNFRDVSSSTGSQYLTPGLLYRSAAPDDATPVDRSRLSTEIGLKTIIDLRSDTEHHEVSRKNLSKIPPALDPPGKPHNHKGGRGHTAHNDPQNPLHVPGVQYELINFNGSAYSSNLIRQLSYLNMAKLFTWYTLGWRTEAISILGTNVMQKRGLVGLAQDSLSLCQKEVKLVFDILARQENYPLMVHCTQGKDRTGLVILLVLLLLGADQEAIEKDYLLSEDELANDKAERIRAIAKIGLGEEFAGCPRDWVEQVVLTVKQKFGGVEKYLESCGVDAEQQRKIRDILRRQAS</sequence>
<dbReference type="OMA" id="LSWWDFF"/>